<keyword evidence="6" id="KW-0325">Glycoprotein</keyword>
<feature type="transmembrane region" description="Helical" evidence="9">
    <location>
        <begin position="292"/>
        <end position="316"/>
    </location>
</feature>
<evidence type="ECO:0000256" key="8">
    <source>
        <dbReference type="SAM" id="MobiDB-lite"/>
    </source>
</evidence>
<dbReference type="InterPro" id="IPR011701">
    <property type="entry name" value="MFS"/>
</dbReference>
<dbReference type="PANTHER" id="PTHR43791">
    <property type="entry name" value="PERMEASE-RELATED"/>
    <property type="match status" value="1"/>
</dbReference>
<feature type="transmembrane region" description="Helical" evidence="9">
    <location>
        <begin position="396"/>
        <end position="417"/>
    </location>
</feature>
<gene>
    <name evidence="11" type="ORF">NECHADRAFT_83219</name>
</gene>
<dbReference type="OrthoDB" id="3639251at2759"/>
<dbReference type="eggNOG" id="KOG2533">
    <property type="taxonomic scope" value="Eukaryota"/>
</dbReference>
<dbReference type="InParanoid" id="C7ZB62"/>
<dbReference type="PANTHER" id="PTHR43791:SF4">
    <property type="entry name" value="PANTOTHENATE TRANSPORTER FEN2"/>
    <property type="match status" value="1"/>
</dbReference>
<feature type="transmembrane region" description="Helical" evidence="9">
    <location>
        <begin position="163"/>
        <end position="181"/>
    </location>
</feature>
<evidence type="ECO:0000256" key="6">
    <source>
        <dbReference type="ARBA" id="ARBA00023180"/>
    </source>
</evidence>
<feature type="transmembrane region" description="Helical" evidence="9">
    <location>
        <begin position="365"/>
        <end position="384"/>
    </location>
</feature>
<feature type="region of interest" description="Disordered" evidence="8">
    <location>
        <begin position="513"/>
        <end position="534"/>
    </location>
</feature>
<dbReference type="PROSITE" id="PS50850">
    <property type="entry name" value="MFS"/>
    <property type="match status" value="1"/>
</dbReference>
<dbReference type="KEGG" id="nhe:NECHADRAFT_83219"/>
<organism evidence="11 12">
    <name type="scientific">Fusarium vanettenii (strain ATCC MYA-4622 / CBS 123669 / FGSC 9596 / NRRL 45880 / 77-13-4)</name>
    <name type="common">Fusarium solani subsp. pisi</name>
    <dbReference type="NCBI Taxonomy" id="660122"/>
    <lineage>
        <taxon>Eukaryota</taxon>
        <taxon>Fungi</taxon>
        <taxon>Dikarya</taxon>
        <taxon>Ascomycota</taxon>
        <taxon>Pezizomycotina</taxon>
        <taxon>Sordariomycetes</taxon>
        <taxon>Hypocreomycetidae</taxon>
        <taxon>Hypocreales</taxon>
        <taxon>Nectriaceae</taxon>
        <taxon>Fusarium</taxon>
        <taxon>Fusarium solani species complex</taxon>
        <taxon>Fusarium vanettenii</taxon>
    </lineage>
</organism>
<comment type="subcellular location">
    <subcellularLocation>
        <location evidence="1">Membrane</location>
        <topology evidence="1">Multi-pass membrane protein</topology>
    </subcellularLocation>
</comment>
<evidence type="ECO:0000313" key="11">
    <source>
        <dbReference type="EMBL" id="EEU38879.1"/>
    </source>
</evidence>
<evidence type="ECO:0000259" key="10">
    <source>
        <dbReference type="PROSITE" id="PS50850"/>
    </source>
</evidence>
<dbReference type="GO" id="GO:0098717">
    <property type="term" value="P:pantothenate import across plasma membrane"/>
    <property type="evidence" value="ECO:0007669"/>
    <property type="project" value="TreeGrafter"/>
</dbReference>
<accession>C7ZB62</accession>
<evidence type="ECO:0000256" key="4">
    <source>
        <dbReference type="ARBA" id="ARBA00022989"/>
    </source>
</evidence>
<feature type="transmembrane region" description="Helical" evidence="9">
    <location>
        <begin position="53"/>
        <end position="70"/>
    </location>
</feature>
<dbReference type="GeneID" id="9672769"/>
<evidence type="ECO:0000256" key="1">
    <source>
        <dbReference type="ARBA" id="ARBA00004141"/>
    </source>
</evidence>
<feature type="transmembrane region" description="Helical" evidence="9">
    <location>
        <begin position="456"/>
        <end position="479"/>
    </location>
</feature>
<evidence type="ECO:0000256" key="9">
    <source>
        <dbReference type="SAM" id="Phobius"/>
    </source>
</evidence>
<feature type="transmembrane region" description="Helical" evidence="9">
    <location>
        <begin position="226"/>
        <end position="249"/>
    </location>
</feature>
<dbReference type="InterPro" id="IPR020846">
    <property type="entry name" value="MFS_dom"/>
</dbReference>
<dbReference type="Pfam" id="PF07690">
    <property type="entry name" value="MFS_1"/>
    <property type="match status" value="1"/>
</dbReference>
<feature type="transmembrane region" description="Helical" evidence="9">
    <location>
        <begin position="23"/>
        <end position="41"/>
    </location>
</feature>
<evidence type="ECO:0000313" key="12">
    <source>
        <dbReference type="Proteomes" id="UP000005206"/>
    </source>
</evidence>
<dbReference type="HOGENOM" id="CLU_001265_4_2_1"/>
<dbReference type="RefSeq" id="XP_003044592.1">
    <property type="nucleotide sequence ID" value="XM_003044546.1"/>
</dbReference>
<dbReference type="Gene3D" id="1.20.1250.20">
    <property type="entry name" value="MFS general substrate transporter like domains"/>
    <property type="match status" value="1"/>
</dbReference>
<evidence type="ECO:0000256" key="5">
    <source>
        <dbReference type="ARBA" id="ARBA00023136"/>
    </source>
</evidence>
<dbReference type="SUPFAM" id="SSF103473">
    <property type="entry name" value="MFS general substrate transporter"/>
    <property type="match status" value="1"/>
</dbReference>
<keyword evidence="2" id="KW-0813">Transport</keyword>
<dbReference type="GO" id="GO:0015233">
    <property type="term" value="F:pantothenate transmembrane transporter activity"/>
    <property type="evidence" value="ECO:0007669"/>
    <property type="project" value="TreeGrafter"/>
</dbReference>
<keyword evidence="12" id="KW-1185">Reference proteome</keyword>
<feature type="transmembrane region" description="Helical" evidence="9">
    <location>
        <begin position="133"/>
        <end position="151"/>
    </location>
</feature>
<keyword evidence="5 9" id="KW-0472">Membrane</keyword>
<keyword evidence="4 9" id="KW-1133">Transmembrane helix</keyword>
<evidence type="ECO:0000256" key="7">
    <source>
        <dbReference type="ARBA" id="ARBA00037968"/>
    </source>
</evidence>
<dbReference type="InterPro" id="IPR036259">
    <property type="entry name" value="MFS_trans_sf"/>
</dbReference>
<dbReference type="AlphaFoldDB" id="C7ZB62"/>
<dbReference type="FunFam" id="1.20.1250.20:FF:000065">
    <property type="entry name" value="Putative MFS pantothenate transporter"/>
    <property type="match status" value="1"/>
</dbReference>
<name>C7ZB62_FUSV7</name>
<dbReference type="GO" id="GO:0005886">
    <property type="term" value="C:plasma membrane"/>
    <property type="evidence" value="ECO:0007669"/>
    <property type="project" value="TreeGrafter"/>
</dbReference>
<sequence length="534" mass="59386">MDTAVKNEAIGSRARSKSLKHHVGLITRSLILTGFFLGAAASTKEERRLVRKLDFFIMVYCCLSYFFNFLESRRRTHMEVDRAAFANAYVAGLREDLHMTGGDYSNVLAVTTAGMAIGQLPHGIVIQKVAPRIWFPSMVVIWAALTMASAAAKTVTQLCVIRFFLGLAEASTYAGAIYIISSWYKPDEISKRTALFTASGQVGTMFAGVMMAAIHKGMNGMSGLQGWQWVFLIDGIITLPIAVFGVLYFPDTPDRTQAKYLSADEKKLARSRLPAICEDGHNIMPLSLVKRVLMAPIFWVLFFWSPVCAAIEAFPFQNNFLLWLKHHSDQFTQTQINTYPLGVQAVGIVANMIAAWHMDATGQRIPAAIVAILFQVVVGSMLLVRDIPFAGTFFAFYLSGTAYAVNPLIFGWAGLILQRSGDDAVRSVTLYSMNIGSMVLWTFWGILFYSGADTPYWKKGCIVLLVCCFVMFCYMWLVFKVDKHTAKKYRDRMPGAIDPEAKLSEPVELAEQEMPTVGENDDKVTGQMAVNSRQ</sequence>
<feature type="transmembrane region" description="Helical" evidence="9">
    <location>
        <begin position="429"/>
        <end position="450"/>
    </location>
</feature>
<dbReference type="Proteomes" id="UP000005206">
    <property type="component" value="Chromosome 7"/>
</dbReference>
<feature type="transmembrane region" description="Helical" evidence="9">
    <location>
        <begin position="193"/>
        <end position="214"/>
    </location>
</feature>
<feature type="transmembrane region" description="Helical" evidence="9">
    <location>
        <begin position="336"/>
        <end position="358"/>
    </location>
</feature>
<evidence type="ECO:0000256" key="3">
    <source>
        <dbReference type="ARBA" id="ARBA00022692"/>
    </source>
</evidence>
<reference evidence="11 12" key="1">
    <citation type="journal article" date="2009" name="PLoS Genet.">
        <title>The genome of Nectria haematococca: contribution of supernumerary chromosomes to gene expansion.</title>
        <authorList>
            <person name="Coleman J.J."/>
            <person name="Rounsley S.D."/>
            <person name="Rodriguez-Carres M."/>
            <person name="Kuo A."/>
            <person name="Wasmann C.C."/>
            <person name="Grimwood J."/>
            <person name="Schmutz J."/>
            <person name="Taga M."/>
            <person name="White G.J."/>
            <person name="Zhou S."/>
            <person name="Schwartz D.C."/>
            <person name="Freitag M."/>
            <person name="Ma L.J."/>
            <person name="Danchin E.G."/>
            <person name="Henrissat B."/>
            <person name="Coutinho P.M."/>
            <person name="Nelson D.R."/>
            <person name="Straney D."/>
            <person name="Napoli C.A."/>
            <person name="Barker B.M."/>
            <person name="Gribskov M."/>
            <person name="Rep M."/>
            <person name="Kroken S."/>
            <person name="Molnar I."/>
            <person name="Rensing C."/>
            <person name="Kennell J.C."/>
            <person name="Zamora J."/>
            <person name="Farman M.L."/>
            <person name="Selker E.U."/>
            <person name="Salamov A."/>
            <person name="Shapiro H."/>
            <person name="Pangilinan J."/>
            <person name="Lindquist E."/>
            <person name="Lamers C."/>
            <person name="Grigoriev I.V."/>
            <person name="Geiser D.M."/>
            <person name="Covert S.F."/>
            <person name="Temporini E."/>
            <person name="Vanetten H.D."/>
        </authorList>
    </citation>
    <scope>NUCLEOTIDE SEQUENCE [LARGE SCALE GENOMIC DNA]</scope>
    <source>
        <strain evidence="12">ATCC MYA-4622 / CBS 123669 / FGSC 9596 / NRRL 45880 / 77-13-4</strain>
    </source>
</reference>
<dbReference type="VEuPathDB" id="FungiDB:NECHADRAFT_83219"/>
<dbReference type="OMA" id="FWILFFW"/>
<keyword evidence="3 9" id="KW-0812">Transmembrane</keyword>
<proteinExistence type="inferred from homology"/>
<dbReference type="EMBL" id="GG698914">
    <property type="protein sequence ID" value="EEU38879.1"/>
    <property type="molecule type" value="Genomic_DNA"/>
</dbReference>
<evidence type="ECO:0000256" key="2">
    <source>
        <dbReference type="ARBA" id="ARBA00022448"/>
    </source>
</evidence>
<protein>
    <recommendedName>
        <fullName evidence="10">Major facilitator superfamily (MFS) profile domain-containing protein</fullName>
    </recommendedName>
</protein>
<feature type="domain" description="Major facilitator superfamily (MFS) profile" evidence="10">
    <location>
        <begin position="57"/>
        <end position="485"/>
    </location>
</feature>
<comment type="similarity">
    <text evidence="7">Belongs to the major facilitator superfamily. Allantoate permease family.</text>
</comment>